<evidence type="ECO:0000313" key="2">
    <source>
        <dbReference type="Proteomes" id="UP001431532"/>
    </source>
</evidence>
<proteinExistence type="predicted"/>
<protein>
    <submittedName>
        <fullName evidence="1">DNA repair protein RecO</fullName>
    </submittedName>
</protein>
<reference evidence="1" key="1">
    <citation type="submission" date="2023-05" db="EMBL/GenBank/DDBJ databases">
        <title>Mariniplasma microaerophilum sp. nov., a novel anaerobic mollicute isolated from terrestrial mud volcano, Taman Peninsula, Russia.</title>
        <authorList>
            <person name="Khomyakova M.A."/>
            <person name="Merkel A.Y."/>
            <person name="Slobodkin A.I."/>
        </authorList>
    </citation>
    <scope>NUCLEOTIDE SEQUENCE</scope>
    <source>
        <strain evidence="1">M4Ah</strain>
    </source>
</reference>
<organism evidence="1 2">
    <name type="scientific">Peloplasma aerotolerans</name>
    <dbReference type="NCBI Taxonomy" id="3044389"/>
    <lineage>
        <taxon>Bacteria</taxon>
        <taxon>Bacillati</taxon>
        <taxon>Mycoplasmatota</taxon>
        <taxon>Mollicutes</taxon>
        <taxon>Acholeplasmatales</taxon>
        <taxon>Acholeplasmataceae</taxon>
        <taxon>Peloplasma</taxon>
    </lineage>
</organism>
<dbReference type="GO" id="GO:0006310">
    <property type="term" value="P:DNA recombination"/>
    <property type="evidence" value="ECO:0007669"/>
    <property type="project" value="InterPro"/>
</dbReference>
<dbReference type="Pfam" id="PF02565">
    <property type="entry name" value="RecO_C"/>
    <property type="match status" value="1"/>
</dbReference>
<dbReference type="SUPFAM" id="SSF57863">
    <property type="entry name" value="ArfGap/RecO-like zinc finger"/>
    <property type="match status" value="1"/>
</dbReference>
<comment type="caution">
    <text evidence="1">The sequence shown here is derived from an EMBL/GenBank/DDBJ whole genome shotgun (WGS) entry which is preliminary data.</text>
</comment>
<dbReference type="EMBL" id="JASCXW010000007">
    <property type="protein sequence ID" value="MDI6452611.1"/>
    <property type="molecule type" value="Genomic_DNA"/>
</dbReference>
<dbReference type="Proteomes" id="UP001431532">
    <property type="component" value="Unassembled WGS sequence"/>
</dbReference>
<name>A0AAW6UAS9_9MOLU</name>
<sequence>MEGLIYKVQPYLESARLLFVYTPNGKKTLLAQGSQKINQSSRVLAQYLTHIEFKDQNKSFITLAESKIINDFSKIKEDYAQTKSAALILEIIDQLIVDNYNHQHIFQEMLLALNGDNMVTSSYSFALKILKPLGYELNLNADGRKVLGFNIDKGGLVYKGETDIIDLDLQASITLLKLYYKPYHELEEHESEILTKIKEFILKYYQFHLQTTLKNLQ</sequence>
<gene>
    <name evidence="1" type="primary">recO</name>
    <name evidence="1" type="ORF">QJ521_03445</name>
</gene>
<dbReference type="PANTHER" id="PTHR33991:SF1">
    <property type="entry name" value="DNA REPAIR PROTEIN RECO"/>
    <property type="match status" value="1"/>
</dbReference>
<dbReference type="AlphaFoldDB" id="A0AAW6UAS9"/>
<dbReference type="GO" id="GO:0006302">
    <property type="term" value="P:double-strand break repair"/>
    <property type="evidence" value="ECO:0007669"/>
    <property type="project" value="TreeGrafter"/>
</dbReference>
<dbReference type="InterPro" id="IPR037278">
    <property type="entry name" value="ARFGAP/RecO"/>
</dbReference>
<evidence type="ECO:0000313" key="1">
    <source>
        <dbReference type="EMBL" id="MDI6452611.1"/>
    </source>
</evidence>
<dbReference type="NCBIfam" id="TIGR00613">
    <property type="entry name" value="reco"/>
    <property type="match status" value="1"/>
</dbReference>
<dbReference type="GO" id="GO:0043590">
    <property type="term" value="C:bacterial nucleoid"/>
    <property type="evidence" value="ECO:0007669"/>
    <property type="project" value="TreeGrafter"/>
</dbReference>
<dbReference type="PANTHER" id="PTHR33991">
    <property type="entry name" value="DNA REPAIR PROTEIN RECO"/>
    <property type="match status" value="1"/>
</dbReference>
<keyword evidence="2" id="KW-1185">Reference proteome</keyword>
<accession>A0AAW6UAS9</accession>
<dbReference type="RefSeq" id="WP_282839026.1">
    <property type="nucleotide sequence ID" value="NZ_JASCXW010000007.1"/>
</dbReference>
<dbReference type="InterPro" id="IPR003717">
    <property type="entry name" value="RecO"/>
</dbReference>